<keyword evidence="2" id="KW-1185">Reference proteome</keyword>
<evidence type="ECO:0000313" key="1">
    <source>
        <dbReference type="EMBL" id="KAI5670292.1"/>
    </source>
</evidence>
<sequence length="234" mass="26018">MTSQEESMALELIRQHLLGDFTSVDTESFINNLNFCLNDFCDDVYERQMQVVMRAAKLEPTTSISDSESSSPGSDPKEPETPVSQYLKLENEFFEYETKPNVVLKPILSSGSQNSVNSTITTAVTVTTADPIGIEIGLSAGRRGSRQYRGVRRRPWGKYAAEIRDPARKGCRVWLGTFDNAVDAARAYDCAAFKMRGRKAILNFPLEAGKSSPPATACRKSRRQSRFENAFPGN</sequence>
<organism evidence="1 2">
    <name type="scientific">Catharanthus roseus</name>
    <name type="common">Madagascar periwinkle</name>
    <name type="synonym">Vinca rosea</name>
    <dbReference type="NCBI Taxonomy" id="4058"/>
    <lineage>
        <taxon>Eukaryota</taxon>
        <taxon>Viridiplantae</taxon>
        <taxon>Streptophyta</taxon>
        <taxon>Embryophyta</taxon>
        <taxon>Tracheophyta</taxon>
        <taxon>Spermatophyta</taxon>
        <taxon>Magnoliopsida</taxon>
        <taxon>eudicotyledons</taxon>
        <taxon>Gunneridae</taxon>
        <taxon>Pentapetalae</taxon>
        <taxon>asterids</taxon>
        <taxon>lamiids</taxon>
        <taxon>Gentianales</taxon>
        <taxon>Apocynaceae</taxon>
        <taxon>Rauvolfioideae</taxon>
        <taxon>Vinceae</taxon>
        <taxon>Catharanthinae</taxon>
        <taxon>Catharanthus</taxon>
    </lineage>
</organism>
<reference evidence="2" key="1">
    <citation type="journal article" date="2023" name="Nat. Plants">
        <title>Single-cell RNA sequencing provides a high-resolution roadmap for understanding the multicellular compartmentation of specialized metabolism.</title>
        <authorList>
            <person name="Sun S."/>
            <person name="Shen X."/>
            <person name="Li Y."/>
            <person name="Li Y."/>
            <person name="Wang S."/>
            <person name="Li R."/>
            <person name="Zhang H."/>
            <person name="Shen G."/>
            <person name="Guo B."/>
            <person name="Wei J."/>
            <person name="Xu J."/>
            <person name="St-Pierre B."/>
            <person name="Chen S."/>
            <person name="Sun C."/>
        </authorList>
    </citation>
    <scope>NUCLEOTIDE SEQUENCE [LARGE SCALE GENOMIC DNA]</scope>
</reference>
<dbReference type="EMBL" id="CM044703">
    <property type="protein sequence ID" value="KAI5670292.1"/>
    <property type="molecule type" value="Genomic_DNA"/>
</dbReference>
<name>A0ACC0BCC3_CATRO</name>
<comment type="caution">
    <text evidence="1">The sequence shown here is derived from an EMBL/GenBank/DDBJ whole genome shotgun (WGS) entry which is preliminary data.</text>
</comment>
<protein>
    <submittedName>
        <fullName evidence="1">Uncharacterized protein</fullName>
    </submittedName>
</protein>
<accession>A0ACC0BCC3</accession>
<proteinExistence type="predicted"/>
<evidence type="ECO:0000313" key="2">
    <source>
        <dbReference type="Proteomes" id="UP001060085"/>
    </source>
</evidence>
<gene>
    <name evidence="1" type="ORF">M9H77_10656</name>
</gene>
<dbReference type="Proteomes" id="UP001060085">
    <property type="component" value="Linkage Group LG03"/>
</dbReference>